<protein>
    <submittedName>
        <fullName evidence="1">Uncharacterized protein</fullName>
    </submittedName>
</protein>
<gene>
    <name evidence="1" type="ORF">J2W40_003425</name>
</gene>
<accession>A0ABU1X4U3</accession>
<keyword evidence="2" id="KW-1185">Reference proteome</keyword>
<evidence type="ECO:0000313" key="1">
    <source>
        <dbReference type="EMBL" id="MDR7156581.1"/>
    </source>
</evidence>
<dbReference type="Proteomes" id="UP001267638">
    <property type="component" value="Unassembled WGS sequence"/>
</dbReference>
<comment type="caution">
    <text evidence="1">The sequence shown here is derived from an EMBL/GenBank/DDBJ whole genome shotgun (WGS) entry which is preliminary data.</text>
</comment>
<dbReference type="EMBL" id="JAVDWV010000017">
    <property type="protein sequence ID" value="MDR7156581.1"/>
    <property type="molecule type" value="Genomic_DNA"/>
</dbReference>
<sequence>MGSGHNEAKFKAAILSRSTSNDWDEAKAEWKLYTVYNDPADRFCECDHSPIHQICVILNTKNGQKTDVGNVCVRRFLRLLSNRIFSVIKRIRADISKSLNPKALELFKERGLISHQEEQEYLTYWRKRKNMTEYQRSQKLTINARIIEFLDEEASRLIAMARAHGLKVQQT</sequence>
<organism evidence="1 2">
    <name type="scientific">Sphingobium xenophagum</name>
    <dbReference type="NCBI Taxonomy" id="121428"/>
    <lineage>
        <taxon>Bacteria</taxon>
        <taxon>Pseudomonadati</taxon>
        <taxon>Pseudomonadota</taxon>
        <taxon>Alphaproteobacteria</taxon>
        <taxon>Sphingomonadales</taxon>
        <taxon>Sphingomonadaceae</taxon>
        <taxon>Sphingobium</taxon>
    </lineage>
</organism>
<reference evidence="1 2" key="1">
    <citation type="submission" date="2023-07" db="EMBL/GenBank/DDBJ databases">
        <title>Sorghum-associated microbial communities from plants grown in Nebraska, USA.</title>
        <authorList>
            <person name="Schachtman D."/>
        </authorList>
    </citation>
    <scope>NUCLEOTIDE SEQUENCE [LARGE SCALE GENOMIC DNA]</scope>
    <source>
        <strain evidence="1 2">4256</strain>
    </source>
</reference>
<proteinExistence type="predicted"/>
<evidence type="ECO:0000313" key="2">
    <source>
        <dbReference type="Proteomes" id="UP001267638"/>
    </source>
</evidence>
<name>A0ABU1X4U3_SPHXE</name>
<dbReference type="RefSeq" id="WP_310226998.1">
    <property type="nucleotide sequence ID" value="NZ_JAVDWV010000017.1"/>
</dbReference>